<dbReference type="InterPro" id="IPR037737">
    <property type="entry name" value="Srf1"/>
</dbReference>
<evidence type="ECO:0000313" key="4">
    <source>
        <dbReference type="Proteomes" id="UP000697127"/>
    </source>
</evidence>
<dbReference type="GO" id="GO:0071944">
    <property type="term" value="C:cell periphery"/>
    <property type="evidence" value="ECO:0007669"/>
    <property type="project" value="TreeGrafter"/>
</dbReference>
<feature type="transmembrane region" description="Helical" evidence="2">
    <location>
        <begin position="385"/>
        <end position="404"/>
    </location>
</feature>
<dbReference type="PANTHER" id="PTHR36819">
    <property type="entry name" value="REGULATOR OF PHOSPHOLIPASE D SRF1"/>
    <property type="match status" value="1"/>
</dbReference>
<keyword evidence="2" id="KW-0812">Transmembrane</keyword>
<name>A0A9P6WR80_9ASCO</name>
<keyword evidence="2" id="KW-1133">Transmembrane helix</keyword>
<keyword evidence="2" id="KW-0472">Membrane</keyword>
<accession>A0A9P6WR80</accession>
<proteinExistence type="predicted"/>
<evidence type="ECO:0000313" key="3">
    <source>
        <dbReference type="EMBL" id="KAG0691117.1"/>
    </source>
</evidence>
<feature type="region of interest" description="Disordered" evidence="1">
    <location>
        <begin position="284"/>
        <end position="339"/>
    </location>
</feature>
<feature type="compositionally biased region" description="Basic and acidic residues" evidence="1">
    <location>
        <begin position="312"/>
        <end position="321"/>
    </location>
</feature>
<feature type="transmembrane region" description="Helical" evidence="2">
    <location>
        <begin position="424"/>
        <end position="442"/>
    </location>
</feature>
<feature type="transmembrane region" description="Helical" evidence="2">
    <location>
        <begin position="514"/>
        <end position="535"/>
    </location>
</feature>
<dbReference type="Proteomes" id="UP000697127">
    <property type="component" value="Unassembled WGS sequence"/>
</dbReference>
<evidence type="ECO:0000256" key="2">
    <source>
        <dbReference type="SAM" id="Phobius"/>
    </source>
</evidence>
<organism evidence="3 4">
    <name type="scientific">Pichia californica</name>
    <dbReference type="NCBI Taxonomy" id="460514"/>
    <lineage>
        <taxon>Eukaryota</taxon>
        <taxon>Fungi</taxon>
        <taxon>Dikarya</taxon>
        <taxon>Ascomycota</taxon>
        <taxon>Saccharomycotina</taxon>
        <taxon>Pichiomycetes</taxon>
        <taxon>Pichiales</taxon>
        <taxon>Pichiaceae</taxon>
        <taxon>Pichia</taxon>
    </lineage>
</organism>
<comment type="caution">
    <text evidence="3">The sequence shown here is derived from an EMBL/GenBank/DDBJ whole genome shotgun (WGS) entry which is preliminary data.</text>
</comment>
<dbReference type="OrthoDB" id="2589563at2759"/>
<dbReference type="PANTHER" id="PTHR36819:SF1">
    <property type="entry name" value="REGULATOR OF PHOSPHOLIPASE D SRF1"/>
    <property type="match status" value="1"/>
</dbReference>
<protein>
    <recommendedName>
        <fullName evidence="5">Regulator of phospholipase D SRF1</fullName>
    </recommendedName>
</protein>
<gene>
    <name evidence="3" type="ORF">C6P40_005036</name>
</gene>
<dbReference type="EMBL" id="PUHW01000008">
    <property type="protein sequence ID" value="KAG0691117.1"/>
    <property type="molecule type" value="Genomic_DNA"/>
</dbReference>
<evidence type="ECO:0000256" key="1">
    <source>
        <dbReference type="SAM" id="MobiDB-lite"/>
    </source>
</evidence>
<feature type="compositionally biased region" description="Acidic residues" evidence="1">
    <location>
        <begin position="295"/>
        <end position="311"/>
    </location>
</feature>
<keyword evidence="4" id="KW-1185">Reference proteome</keyword>
<dbReference type="GO" id="GO:0000324">
    <property type="term" value="C:fungal-type vacuole"/>
    <property type="evidence" value="ECO:0007669"/>
    <property type="project" value="TreeGrafter"/>
</dbReference>
<evidence type="ECO:0008006" key="5">
    <source>
        <dbReference type="Google" id="ProtNLM"/>
    </source>
</evidence>
<feature type="transmembrane region" description="Helical" evidence="2">
    <location>
        <begin position="462"/>
        <end position="484"/>
    </location>
</feature>
<dbReference type="AlphaFoldDB" id="A0A9P6WR80"/>
<reference evidence="3" key="1">
    <citation type="submission" date="2020-11" db="EMBL/GenBank/DDBJ databases">
        <title>Kefir isolates.</title>
        <authorList>
            <person name="Marcisauskas S."/>
            <person name="Kim Y."/>
            <person name="Blasche S."/>
        </authorList>
    </citation>
    <scope>NUCLEOTIDE SEQUENCE</scope>
    <source>
        <strain evidence="3">Olga-1</strain>
    </source>
</reference>
<sequence>MDSEFTRVPRPMHLNISINEQGSLQHGKRSIKHLTQKNVYTNNNNTNNIHSNINYNINNNSNLQNVNNLDHMGHNMQGEATIVSPDDMMTQIEANVRISDINTNPNSTIYNTDDTNINKYYSLNANTIPPYVVARLAYKGDVNQNIELENNINKDSIDPFTATFLDSNNKNNVKWGEFLNSIKIPNSSVPVKTILAFDDNSYENGESYFGNENNDIIDKNGDHVSDDIDDIETTVQSYRPSLNSFDNDNNLNNSSNDEMITQIFKSYDFHSKWKGEGRLKSLFENNGNTRLDGENYGDADDDYDYDDDDDISDTKYEHDDNNGNNSKDNNIDLEKGNKNRLKRHRLKMHRHKRELYIKERAKYWLEENKKTWKPKLLESVMNNSYIPLFFRLISITLSTVALGLSSRIVRATEEFQMSQQPSPLMAMIVQAVGIIYLLYITYDEFTSQPLGLRNPTAKIRLVMLDLFFIIFSSANLSLSFQSIFDSKWVCTRDNIDESSIFDPMVCKKVKTLTAFLFLTLVAWCINFTISVFRIVHAVSYTRDKN</sequence>